<organism evidence="2 3">
    <name type="scientific">Spongiivirga citrea</name>
    <dbReference type="NCBI Taxonomy" id="1481457"/>
    <lineage>
        <taxon>Bacteria</taxon>
        <taxon>Pseudomonadati</taxon>
        <taxon>Bacteroidota</taxon>
        <taxon>Flavobacteriia</taxon>
        <taxon>Flavobacteriales</taxon>
        <taxon>Flavobacteriaceae</taxon>
        <taxon>Spongiivirga</taxon>
    </lineage>
</organism>
<dbReference type="AlphaFoldDB" id="A0A6M0CFR6"/>
<keyword evidence="1" id="KW-1133">Transmembrane helix</keyword>
<feature type="transmembrane region" description="Helical" evidence="1">
    <location>
        <begin position="65"/>
        <end position="86"/>
    </location>
</feature>
<keyword evidence="3" id="KW-1185">Reference proteome</keyword>
<keyword evidence="1" id="KW-0472">Membrane</keyword>
<sequence length="87" mass="9898">MSSSLANAILKNNRKLLKKPHLPYMGKKPVGGVARKKEGSYTKVSEARLKRILLHKKRQRRIDGLQTLLISILIIVGLTLFFWFVLG</sequence>
<comment type="caution">
    <text evidence="2">The sequence shown here is derived from an EMBL/GenBank/DDBJ whole genome shotgun (WGS) entry which is preliminary data.</text>
</comment>
<dbReference type="EMBL" id="JAABOQ010000002">
    <property type="protein sequence ID" value="NER16282.1"/>
    <property type="molecule type" value="Genomic_DNA"/>
</dbReference>
<evidence type="ECO:0000313" key="3">
    <source>
        <dbReference type="Proteomes" id="UP000474296"/>
    </source>
</evidence>
<name>A0A6M0CFR6_9FLAO</name>
<dbReference type="RefSeq" id="WP_164029558.1">
    <property type="nucleotide sequence ID" value="NZ_JAABOQ010000002.1"/>
</dbReference>
<protein>
    <submittedName>
        <fullName evidence="2">Uncharacterized protein</fullName>
    </submittedName>
</protein>
<keyword evidence="1" id="KW-0812">Transmembrane</keyword>
<dbReference type="Proteomes" id="UP000474296">
    <property type="component" value="Unassembled WGS sequence"/>
</dbReference>
<evidence type="ECO:0000256" key="1">
    <source>
        <dbReference type="SAM" id="Phobius"/>
    </source>
</evidence>
<gene>
    <name evidence="2" type="ORF">GWK10_03625</name>
</gene>
<evidence type="ECO:0000313" key="2">
    <source>
        <dbReference type="EMBL" id="NER16282.1"/>
    </source>
</evidence>
<proteinExistence type="predicted"/>
<reference evidence="2 3" key="1">
    <citation type="submission" date="2020-01" db="EMBL/GenBank/DDBJ databases">
        <title>Spongiivirga citrea KCTC 32990T.</title>
        <authorList>
            <person name="Wang G."/>
        </authorList>
    </citation>
    <scope>NUCLEOTIDE SEQUENCE [LARGE SCALE GENOMIC DNA]</scope>
    <source>
        <strain evidence="2 3">KCTC 32990</strain>
    </source>
</reference>
<accession>A0A6M0CFR6</accession>